<keyword evidence="3 4" id="KW-0479">Metal-binding</keyword>
<name>A0A9N8HLK8_9STRA</name>
<dbReference type="Pfam" id="PF02574">
    <property type="entry name" value="S-methyl_trans"/>
    <property type="match status" value="1"/>
</dbReference>
<gene>
    <name evidence="6" type="ORF">SEMRO_817_G206750.1</name>
</gene>
<keyword evidence="3 4" id="KW-0862">Zinc</keyword>
<dbReference type="GO" id="GO:0008270">
    <property type="term" value="F:zinc ion binding"/>
    <property type="evidence" value="ECO:0007669"/>
    <property type="project" value="InterPro"/>
</dbReference>
<feature type="binding site" evidence="3 4">
    <location>
        <position position="224"/>
    </location>
    <ligand>
        <name>Zn(2+)</name>
        <dbReference type="ChEBI" id="CHEBI:29105"/>
    </ligand>
</feature>
<evidence type="ECO:0000313" key="7">
    <source>
        <dbReference type="Proteomes" id="UP001153069"/>
    </source>
</evidence>
<proteinExistence type="predicted"/>
<evidence type="ECO:0000259" key="5">
    <source>
        <dbReference type="PROSITE" id="PS50970"/>
    </source>
</evidence>
<dbReference type="GO" id="GO:0008168">
    <property type="term" value="F:methyltransferase activity"/>
    <property type="evidence" value="ECO:0007669"/>
    <property type="project" value="UniProtKB-UniRule"/>
</dbReference>
<dbReference type="PROSITE" id="PS50970">
    <property type="entry name" value="HCY"/>
    <property type="match status" value="1"/>
</dbReference>
<dbReference type="InterPro" id="IPR003726">
    <property type="entry name" value="HCY_dom"/>
</dbReference>
<evidence type="ECO:0000256" key="3">
    <source>
        <dbReference type="PIRSR" id="PIRSR037505-2"/>
    </source>
</evidence>
<feature type="binding site" evidence="3 4">
    <location>
        <position position="299"/>
    </location>
    <ligand>
        <name>Zn(2+)</name>
        <dbReference type="ChEBI" id="CHEBI:29105"/>
    </ligand>
</feature>
<dbReference type="PANTHER" id="PTHR11103:SF18">
    <property type="entry name" value="SLR1189 PROTEIN"/>
    <property type="match status" value="1"/>
</dbReference>
<comment type="cofactor">
    <cofactor evidence="3">
        <name>Zn(2+)</name>
        <dbReference type="ChEBI" id="CHEBI:29105"/>
    </cofactor>
    <text evidence="3">Binds 1 zinc ion per subunit.</text>
</comment>
<dbReference type="InterPro" id="IPR017226">
    <property type="entry name" value="BHMT-like"/>
</dbReference>
<dbReference type="OrthoDB" id="261426at2759"/>
<dbReference type="EMBL" id="CAICTM010000816">
    <property type="protein sequence ID" value="CAB9516940.1"/>
    <property type="molecule type" value="Genomic_DNA"/>
</dbReference>
<evidence type="ECO:0000313" key="6">
    <source>
        <dbReference type="EMBL" id="CAB9516940.1"/>
    </source>
</evidence>
<dbReference type="Proteomes" id="UP001153069">
    <property type="component" value="Unassembled WGS sequence"/>
</dbReference>
<sequence>MCKPSKKTENNRAMVDDSKDLWVFDGGTGREIERRGGPFRQPEWSALALYEDPTLVRDIHQSFIKAGATAITTNTYAVVPFHLGQERYNKDREWLLQSAVEMALQAKGGRNNIQVLGSIPPISGSYQPGSFDESIAGPIIRDFLNAFRGKVDAIILETMGSAQEAKFALEQIYQSNIQLPVYLSFYVRNDARLLTGDTLKEAIDYLRQFDLLQPDRVPLVMINCCDINVIEDSLCELAMALDTCQFRIGAYPNAFSAPPSAAANVKAREVDGNVSPEVLQSLACKWIGAYGASVIGGCCGIGPDHITAVAQLKKEGLVLPATEPRIEPRPGDVLATEPHIEPRLDDGIAVESGGRSDDENIEPNTTRVACNVRGCGCGVQIGFGQQLLLCQHLDEADR</sequence>
<organism evidence="6 7">
    <name type="scientific">Seminavis robusta</name>
    <dbReference type="NCBI Taxonomy" id="568900"/>
    <lineage>
        <taxon>Eukaryota</taxon>
        <taxon>Sar</taxon>
        <taxon>Stramenopiles</taxon>
        <taxon>Ochrophyta</taxon>
        <taxon>Bacillariophyta</taxon>
        <taxon>Bacillariophyceae</taxon>
        <taxon>Bacillariophycidae</taxon>
        <taxon>Naviculales</taxon>
        <taxon>Naviculaceae</taxon>
        <taxon>Seminavis</taxon>
    </lineage>
</organism>
<comment type="caution">
    <text evidence="6">The sequence shown here is derived from an EMBL/GenBank/DDBJ whole genome shotgun (WGS) entry which is preliminary data.</text>
</comment>
<dbReference type="InterPro" id="IPR036589">
    <property type="entry name" value="HCY_dom_sf"/>
</dbReference>
<dbReference type="Gene3D" id="3.20.20.330">
    <property type="entry name" value="Homocysteine-binding-like domain"/>
    <property type="match status" value="1"/>
</dbReference>
<accession>A0A9N8HLK8</accession>
<keyword evidence="1 4" id="KW-0489">Methyltransferase</keyword>
<protein>
    <submittedName>
        <fullName evidence="6">Homocysteine S-methyltransferase 3</fullName>
    </submittedName>
</protein>
<reference evidence="6" key="1">
    <citation type="submission" date="2020-06" db="EMBL/GenBank/DDBJ databases">
        <authorList>
            <consortium name="Plant Systems Biology data submission"/>
        </authorList>
    </citation>
    <scope>NUCLEOTIDE SEQUENCE</scope>
    <source>
        <strain evidence="6">D6</strain>
    </source>
</reference>
<evidence type="ECO:0000256" key="2">
    <source>
        <dbReference type="ARBA" id="ARBA00022679"/>
    </source>
</evidence>
<evidence type="ECO:0000256" key="1">
    <source>
        <dbReference type="ARBA" id="ARBA00022603"/>
    </source>
</evidence>
<dbReference type="PIRSF" id="PIRSF037505">
    <property type="entry name" value="Betaine_HMT"/>
    <property type="match status" value="1"/>
</dbReference>
<evidence type="ECO:0000256" key="4">
    <source>
        <dbReference type="PROSITE-ProRule" id="PRU00333"/>
    </source>
</evidence>
<feature type="binding site" evidence="3 4">
    <location>
        <position position="298"/>
    </location>
    <ligand>
        <name>Zn(2+)</name>
        <dbReference type="ChEBI" id="CHEBI:29105"/>
    </ligand>
</feature>
<dbReference type="GO" id="GO:0009086">
    <property type="term" value="P:methionine biosynthetic process"/>
    <property type="evidence" value="ECO:0007669"/>
    <property type="project" value="InterPro"/>
</dbReference>
<feature type="domain" description="Hcy-binding" evidence="5">
    <location>
        <begin position="10"/>
        <end position="313"/>
    </location>
</feature>
<keyword evidence="7" id="KW-1185">Reference proteome</keyword>
<dbReference type="AlphaFoldDB" id="A0A9N8HLK8"/>
<dbReference type="SUPFAM" id="SSF82282">
    <property type="entry name" value="Homocysteine S-methyltransferase"/>
    <property type="match status" value="1"/>
</dbReference>
<dbReference type="GO" id="GO:0032259">
    <property type="term" value="P:methylation"/>
    <property type="evidence" value="ECO:0007669"/>
    <property type="project" value="UniProtKB-KW"/>
</dbReference>
<dbReference type="PANTHER" id="PTHR11103">
    <property type="entry name" value="SLR1189 PROTEIN"/>
    <property type="match status" value="1"/>
</dbReference>
<keyword evidence="2 4" id="KW-0808">Transferase</keyword>